<accession>A0A9D1NEP2</accession>
<protein>
    <submittedName>
        <fullName evidence="1">Uncharacterized protein</fullName>
    </submittedName>
</protein>
<evidence type="ECO:0000313" key="1">
    <source>
        <dbReference type="EMBL" id="HIV01753.1"/>
    </source>
</evidence>
<comment type="caution">
    <text evidence="1">The sequence shown here is derived from an EMBL/GenBank/DDBJ whole genome shotgun (WGS) entry which is preliminary data.</text>
</comment>
<reference evidence="1" key="1">
    <citation type="submission" date="2020-10" db="EMBL/GenBank/DDBJ databases">
        <authorList>
            <person name="Gilroy R."/>
        </authorList>
    </citation>
    <scope>NUCLEOTIDE SEQUENCE</scope>
    <source>
        <strain evidence="1">CHK186-9395</strain>
    </source>
</reference>
<sequence length="175" mass="20603">MKYKKCPQCELNYIKEDEDVCEICKKKINPDTEEDNFMKNTKRNEVIKTGDTFPLSKNYKLINYLIGTNLQKWVQATYKLTNTYYMWIIALDGIERAGWKDVFLKDGRIKENFVGDKANPPSNLGKTFEYAYKAVFEKNGDSFTFIGVYKLDIKNTSLFERYYIKVSDTTTLYDF</sequence>
<evidence type="ECO:0000313" key="2">
    <source>
        <dbReference type="Proteomes" id="UP000886861"/>
    </source>
</evidence>
<dbReference type="Proteomes" id="UP000886861">
    <property type="component" value="Unassembled WGS sequence"/>
</dbReference>
<dbReference type="AlphaFoldDB" id="A0A9D1NEP2"/>
<dbReference type="EMBL" id="DVOJ01000015">
    <property type="protein sequence ID" value="HIV01753.1"/>
    <property type="molecule type" value="Genomic_DNA"/>
</dbReference>
<organism evidence="1 2">
    <name type="scientific">Candidatus Caccopulliclostridium gallistercoris</name>
    <dbReference type="NCBI Taxonomy" id="2840719"/>
    <lineage>
        <taxon>Bacteria</taxon>
        <taxon>Bacillati</taxon>
        <taxon>Bacillota</taxon>
        <taxon>Clostridia</taxon>
        <taxon>Candidatus Caccopulliclostridium</taxon>
    </lineage>
</organism>
<name>A0A9D1NEP2_9FIRM</name>
<gene>
    <name evidence="1" type="ORF">IAA62_04295</name>
</gene>
<reference evidence="1" key="2">
    <citation type="journal article" date="2021" name="PeerJ">
        <title>Extensive microbial diversity within the chicken gut microbiome revealed by metagenomics and culture.</title>
        <authorList>
            <person name="Gilroy R."/>
            <person name="Ravi A."/>
            <person name="Getino M."/>
            <person name="Pursley I."/>
            <person name="Horton D.L."/>
            <person name="Alikhan N.F."/>
            <person name="Baker D."/>
            <person name="Gharbi K."/>
            <person name="Hall N."/>
            <person name="Watson M."/>
            <person name="Adriaenssens E.M."/>
            <person name="Foster-Nyarko E."/>
            <person name="Jarju S."/>
            <person name="Secka A."/>
            <person name="Antonio M."/>
            <person name="Oren A."/>
            <person name="Chaudhuri R.R."/>
            <person name="La Ragione R."/>
            <person name="Hildebrand F."/>
            <person name="Pallen M.J."/>
        </authorList>
    </citation>
    <scope>NUCLEOTIDE SEQUENCE</scope>
    <source>
        <strain evidence="1">CHK186-9395</strain>
    </source>
</reference>
<proteinExistence type="predicted"/>